<dbReference type="PANTHER" id="PTHR43415:SF3">
    <property type="entry name" value="GNAT-FAMILY ACETYLTRANSFERASE"/>
    <property type="match status" value="1"/>
</dbReference>
<sequence>MRNPIMVGQRVYLRPLEEGDAELLAQFAAQEPEPFWEHRMPLSPIAFASWIRDAYTKEPPEHIAFAVCLKENDQFIGTVDLWSIDWVNRTAETGSYIGPVEFRGKGYGPEAKHLLLEYAFDRIQLHMVYSCVWEPNFRSAAAVRRQGYREAGRFKGMTRRDGRYRDWLMFDLLRDEWLAAREEYRRRLAGRTEREG</sequence>
<dbReference type="GO" id="GO:0016747">
    <property type="term" value="F:acyltransferase activity, transferring groups other than amino-acyl groups"/>
    <property type="evidence" value="ECO:0007669"/>
    <property type="project" value="InterPro"/>
</dbReference>
<dbReference type="PANTHER" id="PTHR43415">
    <property type="entry name" value="SPERMIDINE N(1)-ACETYLTRANSFERASE"/>
    <property type="match status" value="1"/>
</dbReference>
<reference evidence="2 3" key="2">
    <citation type="journal article" date="2010" name="Stand. Genomic Sci.">
        <title>Complete genome sequence of Desulfohalobium retbaense type strain (HR(100)).</title>
        <authorList>
            <person name="Spring S."/>
            <person name="Nolan M."/>
            <person name="Lapidus A."/>
            <person name="Glavina Del Rio T."/>
            <person name="Copeland A."/>
            <person name="Tice H."/>
            <person name="Cheng J.F."/>
            <person name="Lucas S."/>
            <person name="Land M."/>
            <person name="Chen F."/>
            <person name="Bruce D."/>
            <person name="Goodwin L."/>
            <person name="Pitluck S."/>
            <person name="Ivanova N."/>
            <person name="Mavromatis K."/>
            <person name="Mikhailova N."/>
            <person name="Pati A."/>
            <person name="Chen A."/>
            <person name="Palaniappan K."/>
            <person name="Hauser L."/>
            <person name="Chang Y.J."/>
            <person name="Jeffries C.D."/>
            <person name="Munk C."/>
            <person name="Kiss H."/>
            <person name="Chain P."/>
            <person name="Han C."/>
            <person name="Brettin T."/>
            <person name="Detter J.C."/>
            <person name="Schuler E."/>
            <person name="Goker M."/>
            <person name="Rohde M."/>
            <person name="Bristow J."/>
            <person name="Eisen J.A."/>
            <person name="Markowitz V."/>
            <person name="Hugenholtz P."/>
            <person name="Kyrpides N.C."/>
            <person name="Klenk H.P."/>
        </authorList>
    </citation>
    <scope>NUCLEOTIDE SEQUENCE [LARGE SCALE GENOMIC DNA]</scope>
    <source>
        <strain evidence="3">ATCC 49802 / DSM 20745 / S 6022</strain>
    </source>
</reference>
<gene>
    <name evidence="2" type="ordered locus">Sthe_0690</name>
</gene>
<dbReference type="STRING" id="479434.Sthe_0690"/>
<evidence type="ECO:0000259" key="1">
    <source>
        <dbReference type="PROSITE" id="PS51186"/>
    </source>
</evidence>
<reference evidence="3" key="1">
    <citation type="submission" date="2009-11" db="EMBL/GenBank/DDBJ databases">
        <title>The complete chromosome 1 of Sphaerobacter thermophilus DSM 20745.</title>
        <authorList>
            <person name="Lucas S."/>
            <person name="Copeland A."/>
            <person name="Lapidus A."/>
            <person name="Glavina del Rio T."/>
            <person name="Dalin E."/>
            <person name="Tice H."/>
            <person name="Bruce D."/>
            <person name="Goodwin L."/>
            <person name="Pitluck S."/>
            <person name="Kyrpides N."/>
            <person name="Mavromatis K."/>
            <person name="Ivanova N."/>
            <person name="Mikhailova N."/>
            <person name="LaButti K.M."/>
            <person name="Clum A."/>
            <person name="Sun H.I."/>
            <person name="Brettin T."/>
            <person name="Detter J.C."/>
            <person name="Han C."/>
            <person name="Larimer F."/>
            <person name="Land M."/>
            <person name="Hauser L."/>
            <person name="Markowitz V."/>
            <person name="Cheng J.F."/>
            <person name="Hugenholtz P."/>
            <person name="Woyke T."/>
            <person name="Wu D."/>
            <person name="Steenblock K."/>
            <person name="Schneider S."/>
            <person name="Pukall R."/>
            <person name="Goeker M."/>
            <person name="Klenk H.P."/>
            <person name="Eisen J.A."/>
        </authorList>
    </citation>
    <scope>NUCLEOTIDE SEQUENCE [LARGE SCALE GENOMIC DNA]</scope>
    <source>
        <strain evidence="3">ATCC 49802 / DSM 20745 / S 6022</strain>
    </source>
</reference>
<dbReference type="SUPFAM" id="SSF55729">
    <property type="entry name" value="Acyl-CoA N-acyltransferases (Nat)"/>
    <property type="match status" value="1"/>
</dbReference>
<dbReference type="HOGENOM" id="CLU_013985_3_2_0"/>
<dbReference type="Proteomes" id="UP000002027">
    <property type="component" value="Chromosome 1"/>
</dbReference>
<evidence type="ECO:0000313" key="2">
    <source>
        <dbReference type="EMBL" id="ACZ38127.1"/>
    </source>
</evidence>
<dbReference type="KEGG" id="sti:Sthe_0690"/>
<evidence type="ECO:0000313" key="3">
    <source>
        <dbReference type="Proteomes" id="UP000002027"/>
    </source>
</evidence>
<dbReference type="EMBL" id="CP001823">
    <property type="protein sequence ID" value="ACZ38127.1"/>
    <property type="molecule type" value="Genomic_DNA"/>
</dbReference>
<dbReference type="OrthoDB" id="9795206at2"/>
<dbReference type="InParanoid" id="D1C1L0"/>
<dbReference type="RefSeq" id="WP_012871174.1">
    <property type="nucleotide sequence ID" value="NC_013523.1"/>
</dbReference>
<dbReference type="AlphaFoldDB" id="D1C1L0"/>
<accession>D1C1L0</accession>
<keyword evidence="3" id="KW-1185">Reference proteome</keyword>
<dbReference type="InterPro" id="IPR000182">
    <property type="entry name" value="GNAT_dom"/>
</dbReference>
<dbReference type="Pfam" id="PF13302">
    <property type="entry name" value="Acetyltransf_3"/>
    <property type="match status" value="1"/>
</dbReference>
<dbReference type="InterPro" id="IPR016181">
    <property type="entry name" value="Acyl_CoA_acyltransferase"/>
</dbReference>
<organism evidence="2 3">
    <name type="scientific">Sphaerobacter thermophilus (strain ATCC 49802 / DSM 20745 / KCCM 41009 / NCIMB 13125 / S 6022)</name>
    <dbReference type="NCBI Taxonomy" id="479434"/>
    <lineage>
        <taxon>Bacteria</taxon>
        <taxon>Pseudomonadati</taxon>
        <taxon>Thermomicrobiota</taxon>
        <taxon>Thermomicrobia</taxon>
        <taxon>Sphaerobacterales</taxon>
        <taxon>Sphaerobacterineae</taxon>
        <taxon>Sphaerobacteraceae</taxon>
        <taxon>Sphaerobacter</taxon>
    </lineage>
</organism>
<protein>
    <submittedName>
        <fullName evidence="2">GCN5-related N-acetyltransferase</fullName>
    </submittedName>
</protein>
<dbReference type="Gene3D" id="3.40.630.30">
    <property type="match status" value="1"/>
</dbReference>
<proteinExistence type="predicted"/>
<dbReference type="eggNOG" id="COG1670">
    <property type="taxonomic scope" value="Bacteria"/>
</dbReference>
<dbReference type="PROSITE" id="PS51186">
    <property type="entry name" value="GNAT"/>
    <property type="match status" value="1"/>
</dbReference>
<feature type="domain" description="N-acetyltransferase" evidence="1">
    <location>
        <begin position="11"/>
        <end position="174"/>
    </location>
</feature>
<name>D1C1L0_SPHTD</name>
<keyword evidence="2" id="KW-0808">Transferase</keyword>